<proteinExistence type="predicted"/>
<reference evidence="2" key="1">
    <citation type="journal article" date="2019" name="Int. J. Syst. Evol. Microbiol.">
        <title>The Global Catalogue of Microorganisms (GCM) 10K type strain sequencing project: providing services to taxonomists for standard genome sequencing and annotation.</title>
        <authorList>
            <consortium name="The Broad Institute Genomics Platform"/>
            <consortium name="The Broad Institute Genome Sequencing Center for Infectious Disease"/>
            <person name="Wu L."/>
            <person name="Ma J."/>
        </authorList>
    </citation>
    <scope>NUCLEOTIDE SEQUENCE [LARGE SCALE GENOMIC DNA]</scope>
    <source>
        <strain evidence="2">CGMCC 4.7304</strain>
    </source>
</reference>
<evidence type="ECO:0000313" key="1">
    <source>
        <dbReference type="EMBL" id="MFC5721160.1"/>
    </source>
</evidence>
<name>A0ABW0YX92_9ACTN</name>
<dbReference type="Proteomes" id="UP001596083">
    <property type="component" value="Unassembled WGS sequence"/>
</dbReference>
<sequence length="169" mass="18128">MVRSKTTPREVNEVLTRSSSLIGLCELPPSYFRGSAPRTGAGPAPVWLYHQQSGGSPGRARIELGSLPDSAHLTWKEQDARRVQLVGCTGIDKDDNWATGRTCTYAGRSVPLRTGKYLLELRAAATGHVIASGKVVPASRQCPAEEGYITPSAEEYADAFEQLAKEAAG</sequence>
<comment type="caution">
    <text evidence="1">The sequence shown here is derived from an EMBL/GenBank/DDBJ whole genome shotgun (WGS) entry which is preliminary data.</text>
</comment>
<dbReference type="RefSeq" id="WP_390316394.1">
    <property type="nucleotide sequence ID" value="NZ_JBHSPB010000007.1"/>
</dbReference>
<gene>
    <name evidence="1" type="ORF">ACFP1Z_13370</name>
</gene>
<protein>
    <submittedName>
        <fullName evidence="1">Uncharacterized protein</fullName>
    </submittedName>
</protein>
<organism evidence="1 2">
    <name type="scientific">Streptomyces gamaensis</name>
    <dbReference type="NCBI Taxonomy" id="1763542"/>
    <lineage>
        <taxon>Bacteria</taxon>
        <taxon>Bacillati</taxon>
        <taxon>Actinomycetota</taxon>
        <taxon>Actinomycetes</taxon>
        <taxon>Kitasatosporales</taxon>
        <taxon>Streptomycetaceae</taxon>
        <taxon>Streptomyces</taxon>
    </lineage>
</organism>
<keyword evidence="2" id="KW-1185">Reference proteome</keyword>
<accession>A0ABW0YX92</accession>
<dbReference type="EMBL" id="JBHSPB010000007">
    <property type="protein sequence ID" value="MFC5721160.1"/>
    <property type="molecule type" value="Genomic_DNA"/>
</dbReference>
<evidence type="ECO:0000313" key="2">
    <source>
        <dbReference type="Proteomes" id="UP001596083"/>
    </source>
</evidence>